<feature type="transmembrane region" description="Helical" evidence="1">
    <location>
        <begin position="46"/>
        <end position="64"/>
    </location>
</feature>
<reference evidence="2 3" key="1">
    <citation type="submission" date="2024-03" db="EMBL/GenBank/DDBJ databases">
        <title>Natural products discovery in diverse microorganisms through a two-stage MS feature dereplication strategy.</title>
        <authorList>
            <person name="Zhang R."/>
        </authorList>
    </citation>
    <scope>NUCLEOTIDE SEQUENCE [LARGE SCALE GENOMIC DNA]</scope>
    <source>
        <strain evidence="2 3">18930</strain>
    </source>
</reference>
<protein>
    <submittedName>
        <fullName evidence="2">DUF456 domain-containing protein</fullName>
    </submittedName>
</protein>
<feature type="transmembrane region" description="Helical" evidence="1">
    <location>
        <begin position="85"/>
        <end position="113"/>
    </location>
</feature>
<dbReference type="InterPro" id="IPR007403">
    <property type="entry name" value="DUF456"/>
</dbReference>
<accession>A0ABZ2PDV5</accession>
<organism evidence="2 3">
    <name type="scientific">Rhodococcus sovatensis</name>
    <dbReference type="NCBI Taxonomy" id="1805840"/>
    <lineage>
        <taxon>Bacteria</taxon>
        <taxon>Bacillati</taxon>
        <taxon>Actinomycetota</taxon>
        <taxon>Actinomycetes</taxon>
        <taxon>Mycobacteriales</taxon>
        <taxon>Nocardiaceae</taxon>
        <taxon>Rhodococcus</taxon>
    </lineage>
</organism>
<proteinExistence type="predicted"/>
<keyword evidence="1" id="KW-1133">Transmembrane helix</keyword>
<name>A0ABZ2PDV5_9NOCA</name>
<dbReference type="RefSeq" id="WP_338886622.1">
    <property type="nucleotide sequence ID" value="NZ_CP147846.1"/>
</dbReference>
<keyword evidence="1" id="KW-0812">Transmembrane</keyword>
<dbReference type="EMBL" id="CP147846">
    <property type="protein sequence ID" value="WXG67200.1"/>
    <property type="molecule type" value="Genomic_DNA"/>
</dbReference>
<dbReference type="PANTHER" id="PTHR39165">
    <property type="entry name" value="IG HYPOTHETICAL 17883"/>
    <property type="match status" value="1"/>
</dbReference>
<evidence type="ECO:0000256" key="1">
    <source>
        <dbReference type="SAM" id="Phobius"/>
    </source>
</evidence>
<keyword evidence="1" id="KW-0472">Membrane</keyword>
<dbReference type="Pfam" id="PF04306">
    <property type="entry name" value="DUF456"/>
    <property type="match status" value="1"/>
</dbReference>
<feature type="transmembrane region" description="Helical" evidence="1">
    <location>
        <begin position="133"/>
        <end position="159"/>
    </location>
</feature>
<sequence length="160" mass="16586">MSVWGELLVGLAILIGLAGIVVPILPGTILIFAAIAVWAFMTGGAAAWTAFAVAALLLVASGVVKYTWPGRRMKDAGIPTRSLIVGGLVGIVGFFVIPIVGLFIGFILGTYAAELPRHRNHSDAWRSTVHATKAAGLSILVELLGALLATGVWLGAALFI</sequence>
<evidence type="ECO:0000313" key="3">
    <source>
        <dbReference type="Proteomes" id="UP001432000"/>
    </source>
</evidence>
<gene>
    <name evidence="2" type="ORF">WDS16_18330</name>
</gene>
<evidence type="ECO:0000313" key="2">
    <source>
        <dbReference type="EMBL" id="WXG67200.1"/>
    </source>
</evidence>
<feature type="transmembrane region" description="Helical" evidence="1">
    <location>
        <begin position="7"/>
        <end position="40"/>
    </location>
</feature>
<dbReference type="PANTHER" id="PTHR39165:SF1">
    <property type="entry name" value="DUF456 DOMAIN-CONTAINING PROTEIN"/>
    <property type="match status" value="1"/>
</dbReference>
<dbReference type="Proteomes" id="UP001432000">
    <property type="component" value="Chromosome"/>
</dbReference>
<keyword evidence="3" id="KW-1185">Reference proteome</keyword>